<evidence type="ECO:0000256" key="1">
    <source>
        <dbReference type="ARBA" id="ARBA00004141"/>
    </source>
</evidence>
<reference evidence="9" key="1">
    <citation type="submission" date="2010-08" db="EMBL/GenBank/DDBJ databases">
        <authorList>
            <person name="Weinstock G."/>
            <person name="Sodergren E."/>
            <person name="Clifton S."/>
            <person name="Fulton L."/>
            <person name="Fulton B."/>
            <person name="Courtney L."/>
            <person name="Fronick C."/>
            <person name="Harrison M."/>
            <person name="Strong C."/>
            <person name="Farmer C."/>
            <person name="Delahaunty K."/>
            <person name="Markovic C."/>
            <person name="Hall O."/>
            <person name="Minx P."/>
            <person name="Tomlinson C."/>
            <person name="Mitreva M."/>
            <person name="Hou S."/>
            <person name="Chen J."/>
            <person name="Wollam A."/>
            <person name="Pepin K.H."/>
            <person name="Johnson M."/>
            <person name="Bhonagiri V."/>
            <person name="Zhang X."/>
            <person name="Suruliraj S."/>
            <person name="Warren W."/>
            <person name="Chinwalla A."/>
            <person name="Mardis E.R."/>
            <person name="Wilson R.K."/>
        </authorList>
    </citation>
    <scope>NUCLEOTIDE SEQUENCE [LARGE SCALE GENOMIC DNA]</scope>
    <source>
        <strain evidence="9">HL044PA1</strain>
    </source>
</reference>
<keyword evidence="10" id="KW-1185">Reference proteome</keyword>
<dbReference type="Proteomes" id="UP000003179">
    <property type="component" value="Unassembled WGS sequence"/>
</dbReference>
<feature type="transmembrane region" description="Helical" evidence="8">
    <location>
        <begin position="149"/>
        <end position="171"/>
    </location>
</feature>
<evidence type="ECO:0000256" key="8">
    <source>
        <dbReference type="SAM" id="Phobius"/>
    </source>
</evidence>
<keyword evidence="5 8" id="KW-1133">Transmembrane helix</keyword>
<protein>
    <submittedName>
        <fullName evidence="9">Permease, cytosine/purine, uracil, thiamine, allantoin family</fullName>
    </submittedName>
</protein>
<feature type="transmembrane region" description="Helical" evidence="8">
    <location>
        <begin position="436"/>
        <end position="455"/>
    </location>
</feature>
<evidence type="ECO:0000256" key="5">
    <source>
        <dbReference type="ARBA" id="ARBA00022989"/>
    </source>
</evidence>
<organism evidence="9 10">
    <name type="scientific">Cutibacterium modestum HL044PA1</name>
    <dbReference type="NCBI Taxonomy" id="765109"/>
    <lineage>
        <taxon>Bacteria</taxon>
        <taxon>Bacillati</taxon>
        <taxon>Actinomycetota</taxon>
        <taxon>Actinomycetes</taxon>
        <taxon>Propionibacteriales</taxon>
        <taxon>Propionibacteriaceae</taxon>
        <taxon>Cutibacterium</taxon>
        <taxon>Cutibacterium modestum</taxon>
    </lineage>
</organism>
<feature type="transmembrane region" description="Helical" evidence="8">
    <location>
        <begin position="177"/>
        <end position="200"/>
    </location>
</feature>
<dbReference type="Pfam" id="PF02133">
    <property type="entry name" value="Transp_cyt_pur"/>
    <property type="match status" value="1"/>
</dbReference>
<feature type="transmembrane region" description="Helical" evidence="8">
    <location>
        <begin position="484"/>
        <end position="505"/>
    </location>
</feature>
<evidence type="ECO:0000256" key="2">
    <source>
        <dbReference type="ARBA" id="ARBA00008974"/>
    </source>
</evidence>
<evidence type="ECO:0000313" key="10">
    <source>
        <dbReference type="Proteomes" id="UP000003179"/>
    </source>
</evidence>
<feature type="transmembrane region" description="Helical" evidence="8">
    <location>
        <begin position="65"/>
        <end position="86"/>
    </location>
</feature>
<comment type="subcellular location">
    <subcellularLocation>
        <location evidence="1">Membrane</location>
        <topology evidence="1">Multi-pass membrane protein</topology>
    </subcellularLocation>
</comment>
<keyword evidence="3 7" id="KW-0813">Transport</keyword>
<accession>A0ABP2KEJ9</accession>
<comment type="similarity">
    <text evidence="2 7">Belongs to the purine-cytosine permease (2.A.39) family.</text>
</comment>
<dbReference type="PIRSF" id="PIRSF002744">
    <property type="entry name" value="Pur-cyt_permease"/>
    <property type="match status" value="1"/>
</dbReference>
<evidence type="ECO:0000256" key="3">
    <source>
        <dbReference type="ARBA" id="ARBA00022448"/>
    </source>
</evidence>
<dbReference type="InterPro" id="IPR001248">
    <property type="entry name" value="Pur-cyt_permease"/>
</dbReference>
<feature type="transmembrane region" description="Helical" evidence="8">
    <location>
        <begin position="368"/>
        <end position="389"/>
    </location>
</feature>
<dbReference type="InterPro" id="IPR026030">
    <property type="entry name" value="Pur-cyt_permease_Fcy2/21/22"/>
</dbReference>
<evidence type="ECO:0000256" key="6">
    <source>
        <dbReference type="ARBA" id="ARBA00023136"/>
    </source>
</evidence>
<feature type="transmembrane region" description="Helical" evidence="8">
    <location>
        <begin position="92"/>
        <end position="116"/>
    </location>
</feature>
<evidence type="ECO:0000256" key="4">
    <source>
        <dbReference type="ARBA" id="ARBA00022692"/>
    </source>
</evidence>
<comment type="caution">
    <text evidence="9">The sequence shown here is derived from an EMBL/GenBank/DDBJ whole genome shotgun (WGS) entry which is preliminary data.</text>
</comment>
<evidence type="ECO:0000313" key="9">
    <source>
        <dbReference type="EMBL" id="EFS93264.1"/>
    </source>
</evidence>
<dbReference type="Gene3D" id="1.10.4160.10">
    <property type="entry name" value="Hydantoin permease"/>
    <property type="match status" value="1"/>
</dbReference>
<feature type="transmembrane region" description="Helical" evidence="8">
    <location>
        <begin position="239"/>
        <end position="263"/>
    </location>
</feature>
<keyword evidence="6 7" id="KW-0472">Membrane</keyword>
<dbReference type="PANTHER" id="PTHR31806:SF1">
    <property type="entry name" value="PURINE-CYTOSINE PERMEASE FCY2-RELATED"/>
    <property type="match status" value="1"/>
</dbReference>
<proteinExistence type="inferred from homology"/>
<keyword evidence="4 8" id="KW-0812">Transmembrane</keyword>
<dbReference type="EMBL" id="ADZU01000011">
    <property type="protein sequence ID" value="EFS93264.1"/>
    <property type="molecule type" value="Genomic_DNA"/>
</dbReference>
<name>A0ABP2KEJ9_9ACTN</name>
<feature type="transmembrane region" description="Helical" evidence="8">
    <location>
        <begin position="207"/>
        <end position="227"/>
    </location>
</feature>
<evidence type="ECO:0000256" key="7">
    <source>
        <dbReference type="PIRNR" id="PIRNR002744"/>
    </source>
</evidence>
<dbReference type="PANTHER" id="PTHR31806">
    <property type="entry name" value="PURINE-CYTOSINE PERMEASE FCY2-RELATED"/>
    <property type="match status" value="1"/>
</dbReference>
<feature type="transmembrane region" description="Helical" evidence="8">
    <location>
        <begin position="321"/>
        <end position="348"/>
    </location>
</feature>
<feature type="transmembrane region" description="Helical" evidence="8">
    <location>
        <begin position="275"/>
        <end position="301"/>
    </location>
</feature>
<sequence>MTVTRADDNARITAHRCKNIAANTPRGQLMTQTATEPSTTTRTGIETTGIKIVEESQRTAQPRNLFLPWFASNVSVFGMSYGAFMLGFGVSFWQAMAATLVGVIVSFGFCGIIAIAGKRGSAPTMVLSRAAFGTQGNKFPGIISWMTSIGWETSLAITAVLATTTIFHRLGWSSGNSVKICATIVVALIIVGGAVAGYHIIMKLQAVLTWITGVLTVIYLVMAVSHIDWHAATSLPSASFPAFVGALTLIMTGTGLGWTNIAADWSRYQSRTSPGLAIAFWNVFGASLPLVILITCGLLLATSSKNLSDAIGTDPIGALATILPTWFLIPFLLAAILSLLAGAINGIYSSGLTLLTLGIRVPRPAASLIDGTILTTGTLYVVFVAPNFISPFQSFLVTLGVPLSAWTGIMMADITLRRRPYDEADLFDGSGRYGRFDLTSIITFVVVTGIGWGLVVNTYEGVSWNNWQGYLLGPLGLGGRGGNWAYANLGVLGSLVLGYVVTLIVRRGTVRRQESR</sequence>
<gene>
    <name evidence="9" type="ORF">HMPREF9607_00476</name>
</gene>
<feature type="transmembrane region" description="Helical" evidence="8">
    <location>
        <begin position="395"/>
        <end position="416"/>
    </location>
</feature>